<sequence length="105" mass="11801">MGTPYKNASSRSNKSTMDCSEFTMWAYREGTWKDLRRGGASSQYKKATKVSRNNLEVDVLVFFSTNATMKYSANSINRIGHLGIYAGNKKILHTMVKVALPIATW</sequence>
<feature type="domain" description="NlpC/P60" evidence="5">
    <location>
        <begin position="1"/>
        <end position="105"/>
    </location>
</feature>
<evidence type="ECO:0000256" key="1">
    <source>
        <dbReference type="ARBA" id="ARBA00007074"/>
    </source>
</evidence>
<dbReference type="InterPro" id="IPR000064">
    <property type="entry name" value="NLP_P60_dom"/>
</dbReference>
<dbReference type="SUPFAM" id="SSF54001">
    <property type="entry name" value="Cysteine proteinases"/>
    <property type="match status" value="1"/>
</dbReference>
<name>A0ABQ0TYQ4_9BACL</name>
<dbReference type="Proteomes" id="UP000319578">
    <property type="component" value="Unassembled WGS sequence"/>
</dbReference>
<dbReference type="RefSeq" id="WP_049737012.1">
    <property type="nucleotide sequence ID" value="NZ_BJON01000041.1"/>
</dbReference>
<evidence type="ECO:0000313" key="7">
    <source>
        <dbReference type="Proteomes" id="UP000319578"/>
    </source>
</evidence>
<gene>
    <name evidence="6" type="ORF">BRE01_67580</name>
</gene>
<accession>A0ABQ0TYQ4</accession>
<proteinExistence type="inferred from homology"/>
<dbReference type="EMBL" id="BJON01000041">
    <property type="protein sequence ID" value="GED73056.1"/>
    <property type="molecule type" value="Genomic_DNA"/>
</dbReference>
<comment type="similarity">
    <text evidence="1">Belongs to the peptidase C40 family.</text>
</comment>
<evidence type="ECO:0000256" key="3">
    <source>
        <dbReference type="ARBA" id="ARBA00022801"/>
    </source>
</evidence>
<keyword evidence="7" id="KW-1185">Reference proteome</keyword>
<dbReference type="InterPro" id="IPR051202">
    <property type="entry name" value="Peptidase_C40"/>
</dbReference>
<evidence type="ECO:0000313" key="6">
    <source>
        <dbReference type="EMBL" id="GED73056.1"/>
    </source>
</evidence>
<organism evidence="6 7">
    <name type="scientific">Brevibacillus reuszeri</name>
    <dbReference type="NCBI Taxonomy" id="54915"/>
    <lineage>
        <taxon>Bacteria</taxon>
        <taxon>Bacillati</taxon>
        <taxon>Bacillota</taxon>
        <taxon>Bacilli</taxon>
        <taxon>Bacillales</taxon>
        <taxon>Paenibacillaceae</taxon>
        <taxon>Brevibacillus</taxon>
    </lineage>
</organism>
<evidence type="ECO:0000256" key="2">
    <source>
        <dbReference type="ARBA" id="ARBA00022670"/>
    </source>
</evidence>
<evidence type="ECO:0000256" key="4">
    <source>
        <dbReference type="ARBA" id="ARBA00022807"/>
    </source>
</evidence>
<evidence type="ECO:0000259" key="5">
    <source>
        <dbReference type="PROSITE" id="PS51935"/>
    </source>
</evidence>
<keyword evidence="4" id="KW-0788">Thiol protease</keyword>
<reference evidence="6 7" key="1">
    <citation type="submission" date="2019-06" db="EMBL/GenBank/DDBJ databases">
        <title>Whole genome shotgun sequence of Brevibacillus reuszeri NBRC 15719.</title>
        <authorList>
            <person name="Hosoyama A."/>
            <person name="Uohara A."/>
            <person name="Ohji S."/>
            <person name="Ichikawa N."/>
        </authorList>
    </citation>
    <scope>NUCLEOTIDE SEQUENCE [LARGE SCALE GENOMIC DNA]</scope>
    <source>
        <strain evidence="6 7">NBRC 15719</strain>
    </source>
</reference>
<keyword evidence="2" id="KW-0645">Protease</keyword>
<dbReference type="Pfam" id="PF00877">
    <property type="entry name" value="NLPC_P60"/>
    <property type="match status" value="1"/>
</dbReference>
<dbReference type="PROSITE" id="PS51935">
    <property type="entry name" value="NLPC_P60"/>
    <property type="match status" value="1"/>
</dbReference>
<dbReference type="InterPro" id="IPR038765">
    <property type="entry name" value="Papain-like_cys_pep_sf"/>
</dbReference>
<keyword evidence="3" id="KW-0378">Hydrolase</keyword>
<dbReference type="Gene3D" id="3.90.1720.10">
    <property type="entry name" value="endopeptidase domain like (from Nostoc punctiforme)"/>
    <property type="match status" value="1"/>
</dbReference>
<comment type="caution">
    <text evidence="6">The sequence shown here is derived from an EMBL/GenBank/DDBJ whole genome shotgun (WGS) entry which is preliminary data.</text>
</comment>
<protein>
    <recommendedName>
        <fullName evidence="5">NlpC/P60 domain-containing protein</fullName>
    </recommendedName>
</protein>
<dbReference type="PANTHER" id="PTHR47053:SF1">
    <property type="entry name" value="MUREIN DD-ENDOPEPTIDASE MEPH-RELATED"/>
    <property type="match status" value="1"/>
</dbReference>
<dbReference type="PANTHER" id="PTHR47053">
    <property type="entry name" value="MUREIN DD-ENDOPEPTIDASE MEPH-RELATED"/>
    <property type="match status" value="1"/>
</dbReference>